<organism evidence="2 3">
    <name type="scientific">Lactuca saligna</name>
    <name type="common">Willowleaf lettuce</name>
    <dbReference type="NCBI Taxonomy" id="75948"/>
    <lineage>
        <taxon>Eukaryota</taxon>
        <taxon>Viridiplantae</taxon>
        <taxon>Streptophyta</taxon>
        <taxon>Embryophyta</taxon>
        <taxon>Tracheophyta</taxon>
        <taxon>Spermatophyta</taxon>
        <taxon>Magnoliopsida</taxon>
        <taxon>eudicotyledons</taxon>
        <taxon>Gunneridae</taxon>
        <taxon>Pentapetalae</taxon>
        <taxon>asterids</taxon>
        <taxon>campanulids</taxon>
        <taxon>Asterales</taxon>
        <taxon>Asteraceae</taxon>
        <taxon>Cichorioideae</taxon>
        <taxon>Cichorieae</taxon>
        <taxon>Lactucinae</taxon>
        <taxon>Lactuca</taxon>
    </lineage>
</organism>
<evidence type="ECO:0000313" key="3">
    <source>
        <dbReference type="Proteomes" id="UP001177003"/>
    </source>
</evidence>
<dbReference type="AlphaFoldDB" id="A0AA35Z044"/>
<dbReference type="Proteomes" id="UP001177003">
    <property type="component" value="Chromosome 5"/>
</dbReference>
<dbReference type="EMBL" id="OX465081">
    <property type="protein sequence ID" value="CAI9283475.1"/>
    <property type="molecule type" value="Genomic_DNA"/>
</dbReference>
<proteinExistence type="predicted"/>
<name>A0AA35Z044_LACSI</name>
<protein>
    <submittedName>
        <fullName evidence="2">Uncharacterized protein</fullName>
    </submittedName>
</protein>
<evidence type="ECO:0000313" key="2">
    <source>
        <dbReference type="EMBL" id="CAI9283475.1"/>
    </source>
</evidence>
<keyword evidence="3" id="KW-1185">Reference proteome</keyword>
<sequence length="327" mass="36945">MKIIQQELQEIVKKMEIHHQNQINKEEETEAEIAKWKKIYHSGEGMEAEKAKWKQLYYSTLEKEDGVRDSHNRSPPQHPPTNKEEEASSKLSDSESESESESTPQLPRPMSLPYTPSLLPPPLSPQLSGFEANGEGMTGPILQQEESHKKQNILDEMNPDCAILVPDQSSKRGDEQCLAISQLRKKTDCKRSVVMTAPLNGMSDHVILGQVLNGLNEHIRDEIRILCPRDLDQAMKWAIKLKDKESPGLQKSVTTRNPAPMAISPLFTFSFVSLPLNLSAPKVYPSICWPLHLNKNTKVTHSYLHLEDKVKVWAAGIDKPQLSLDCF</sequence>
<reference evidence="2" key="1">
    <citation type="submission" date="2023-04" db="EMBL/GenBank/DDBJ databases">
        <authorList>
            <person name="Vijverberg K."/>
            <person name="Xiong W."/>
            <person name="Schranz E."/>
        </authorList>
    </citation>
    <scope>NUCLEOTIDE SEQUENCE</scope>
</reference>
<gene>
    <name evidence="2" type="ORF">LSALG_LOCUS23071</name>
</gene>
<evidence type="ECO:0000256" key="1">
    <source>
        <dbReference type="SAM" id="MobiDB-lite"/>
    </source>
</evidence>
<feature type="compositionally biased region" description="Basic and acidic residues" evidence="1">
    <location>
        <begin position="63"/>
        <end position="72"/>
    </location>
</feature>
<accession>A0AA35Z044</accession>
<feature type="region of interest" description="Disordered" evidence="1">
    <location>
        <begin position="63"/>
        <end position="138"/>
    </location>
</feature>